<dbReference type="RefSeq" id="WP_182082749.1">
    <property type="nucleotide sequence ID" value="NZ_CP049366.1"/>
</dbReference>
<dbReference type="KEGG" id="cpab:G6534_10165"/>
<feature type="transmembrane region" description="Helical" evidence="10">
    <location>
        <begin position="174"/>
        <end position="197"/>
    </location>
</feature>
<keyword evidence="5" id="KW-0598">Phosphotransferase system</keyword>
<dbReference type="Pfam" id="PF03609">
    <property type="entry name" value="EII-Sor"/>
    <property type="match status" value="1"/>
</dbReference>
<evidence type="ECO:0000313" key="12">
    <source>
        <dbReference type="Proteomes" id="UP000514410"/>
    </source>
</evidence>
<reference evidence="11 12" key="1">
    <citation type="submission" date="2020-02" db="EMBL/GenBank/DDBJ databases">
        <title>Complete Genome Sequence of Lactobacillus sp. NFFJ11 Isolated from animal feed.</title>
        <authorList>
            <person name="Jung J.Y."/>
        </authorList>
    </citation>
    <scope>NUCLEOTIDE SEQUENCE [LARGE SCALE GENOMIC DNA]</scope>
    <source>
        <strain evidence="11 12">NFFJ11</strain>
    </source>
</reference>
<evidence type="ECO:0000313" key="11">
    <source>
        <dbReference type="EMBL" id="QMT84961.1"/>
    </source>
</evidence>
<evidence type="ECO:0000256" key="2">
    <source>
        <dbReference type="ARBA" id="ARBA00022448"/>
    </source>
</evidence>
<keyword evidence="3" id="KW-1003">Cell membrane</keyword>
<dbReference type="GO" id="GO:0005886">
    <property type="term" value="C:plasma membrane"/>
    <property type="evidence" value="ECO:0007669"/>
    <property type="project" value="UniProtKB-SubCell"/>
</dbReference>
<feature type="region of interest" description="Disordered" evidence="9">
    <location>
        <begin position="252"/>
        <end position="279"/>
    </location>
</feature>
<evidence type="ECO:0000256" key="8">
    <source>
        <dbReference type="ARBA" id="ARBA00023136"/>
    </source>
</evidence>
<sequence>MNMYLTAIILALIAMLANGEYFLGSSMLSRPLVTCTLTGLVMGNITEGIIIGASLELAFVGSFSIGASIPPEIISGSVLGTAFAIGAGKSTAVALTLGIPIASLVLIVKNICFITILPYFVHKADSYAKAGDERGVGKMNLLGGFFSVNLPIGLVVGLSYMFGSAAVKSLLAVIPKFVIDGLGIATGLLPAFGFAMLMKIMINKKNVTFFILGFALAVYMKVPVTGVAIFGACLALILTGYSAFKGNKVVEESAKEGNKEKSTSDDSNDGGIDYENEEF</sequence>
<dbReference type="AlphaFoldDB" id="A0A7L7KYV3"/>
<evidence type="ECO:0000256" key="9">
    <source>
        <dbReference type="SAM" id="MobiDB-lite"/>
    </source>
</evidence>
<keyword evidence="4 11" id="KW-0762">Sugar transport</keyword>
<feature type="compositionally biased region" description="Basic and acidic residues" evidence="9">
    <location>
        <begin position="252"/>
        <end position="264"/>
    </location>
</feature>
<evidence type="ECO:0000256" key="5">
    <source>
        <dbReference type="ARBA" id="ARBA00022683"/>
    </source>
</evidence>
<organism evidence="11 12">
    <name type="scientific">Companilactobacillus pabuli</name>
    <dbReference type="NCBI Taxonomy" id="2714036"/>
    <lineage>
        <taxon>Bacteria</taxon>
        <taxon>Bacillati</taxon>
        <taxon>Bacillota</taxon>
        <taxon>Bacilli</taxon>
        <taxon>Lactobacillales</taxon>
        <taxon>Lactobacillaceae</taxon>
        <taxon>Companilactobacillus</taxon>
    </lineage>
</organism>
<dbReference type="PANTHER" id="PTHR32502">
    <property type="entry name" value="N-ACETYLGALACTOSAMINE PERMEASE II COMPONENT-RELATED"/>
    <property type="match status" value="1"/>
</dbReference>
<keyword evidence="8 10" id="KW-0472">Membrane</keyword>
<evidence type="ECO:0000256" key="1">
    <source>
        <dbReference type="ARBA" id="ARBA00004651"/>
    </source>
</evidence>
<feature type="transmembrane region" description="Helical" evidence="10">
    <location>
        <begin position="141"/>
        <end position="162"/>
    </location>
</feature>
<name>A0A7L7KYV3_9LACO</name>
<dbReference type="Proteomes" id="UP000514410">
    <property type="component" value="Chromosome"/>
</dbReference>
<keyword evidence="2" id="KW-0813">Transport</keyword>
<accession>A0A7L7KYV3</accession>
<evidence type="ECO:0000256" key="6">
    <source>
        <dbReference type="ARBA" id="ARBA00022692"/>
    </source>
</evidence>
<evidence type="ECO:0000256" key="3">
    <source>
        <dbReference type="ARBA" id="ARBA00022475"/>
    </source>
</evidence>
<keyword evidence="6 10" id="KW-0812">Transmembrane</keyword>
<evidence type="ECO:0000256" key="4">
    <source>
        <dbReference type="ARBA" id="ARBA00022597"/>
    </source>
</evidence>
<dbReference type="PROSITE" id="PS51106">
    <property type="entry name" value="PTS_EIIC_TYPE_4"/>
    <property type="match status" value="1"/>
</dbReference>
<keyword evidence="12" id="KW-1185">Reference proteome</keyword>
<evidence type="ECO:0000256" key="7">
    <source>
        <dbReference type="ARBA" id="ARBA00022989"/>
    </source>
</evidence>
<feature type="compositionally biased region" description="Acidic residues" evidence="9">
    <location>
        <begin position="266"/>
        <end position="279"/>
    </location>
</feature>
<gene>
    <name evidence="11" type="ORF">G6534_10165</name>
</gene>
<comment type="subcellular location">
    <subcellularLocation>
        <location evidence="1">Cell membrane</location>
        <topology evidence="1">Multi-pass membrane protein</topology>
    </subcellularLocation>
</comment>
<proteinExistence type="predicted"/>
<dbReference type="InterPro" id="IPR004700">
    <property type="entry name" value="PTS_IIC_man"/>
</dbReference>
<keyword evidence="7 10" id="KW-1133">Transmembrane helix</keyword>
<dbReference type="EMBL" id="CP049366">
    <property type="protein sequence ID" value="QMT84961.1"/>
    <property type="molecule type" value="Genomic_DNA"/>
</dbReference>
<dbReference type="InterPro" id="IPR050303">
    <property type="entry name" value="GatZ_KbaZ_carbometab"/>
</dbReference>
<feature type="transmembrane region" description="Helical" evidence="10">
    <location>
        <begin position="97"/>
        <end position="121"/>
    </location>
</feature>
<evidence type="ECO:0000256" key="10">
    <source>
        <dbReference type="SAM" id="Phobius"/>
    </source>
</evidence>
<dbReference type="GO" id="GO:0009401">
    <property type="term" value="P:phosphoenolpyruvate-dependent sugar phosphotransferase system"/>
    <property type="evidence" value="ECO:0007669"/>
    <property type="project" value="UniProtKB-KW"/>
</dbReference>
<protein>
    <submittedName>
        <fullName evidence="11">PTS sugar transporter subunit IIC</fullName>
    </submittedName>
</protein>
<feature type="transmembrane region" description="Helical" evidence="10">
    <location>
        <begin position="209"/>
        <end position="238"/>
    </location>
</feature>
<dbReference type="PANTHER" id="PTHR32502:SF8">
    <property type="entry name" value="N-ACETYLGALACTOSAMINE PERMEASE IIC COMPONENT 1"/>
    <property type="match status" value="1"/>
</dbReference>